<evidence type="ECO:0000313" key="5">
    <source>
        <dbReference type="Proteomes" id="UP000815325"/>
    </source>
</evidence>
<gene>
    <name evidence="4" type="ORF">DUNSADRAFT_4788</name>
</gene>
<name>A0ABQ7GRH2_DUNSA</name>
<protein>
    <submittedName>
        <fullName evidence="4">Sister chromatid cohesion protein Dcc1</fullName>
    </submittedName>
</protein>
<feature type="compositionally biased region" description="Polar residues" evidence="3">
    <location>
        <begin position="183"/>
        <end position="194"/>
    </location>
</feature>
<comment type="similarity">
    <text evidence="1">Belongs to the DCC1 family.</text>
</comment>
<proteinExistence type="inferred from homology"/>
<dbReference type="InterPro" id="IPR019128">
    <property type="entry name" value="Dcc1"/>
</dbReference>
<reference evidence="4" key="1">
    <citation type="submission" date="2017-08" db="EMBL/GenBank/DDBJ databases">
        <authorList>
            <person name="Polle J.E."/>
            <person name="Barry K."/>
            <person name="Cushman J."/>
            <person name="Schmutz J."/>
            <person name="Tran D."/>
            <person name="Hathwaick L.T."/>
            <person name="Yim W.C."/>
            <person name="Jenkins J."/>
            <person name="Mckie-Krisberg Z.M."/>
            <person name="Prochnik S."/>
            <person name="Lindquist E."/>
            <person name="Dockter R.B."/>
            <person name="Adam C."/>
            <person name="Molina H."/>
            <person name="Bunkerborg J."/>
            <person name="Jin E."/>
            <person name="Buchheim M."/>
            <person name="Magnuson J."/>
        </authorList>
    </citation>
    <scope>NUCLEOTIDE SEQUENCE</scope>
    <source>
        <strain evidence="4">CCAP 19/18</strain>
    </source>
</reference>
<evidence type="ECO:0000256" key="2">
    <source>
        <dbReference type="ARBA" id="ARBA00022705"/>
    </source>
</evidence>
<comment type="caution">
    <text evidence="4">The sequence shown here is derived from an EMBL/GenBank/DDBJ whole genome shotgun (WGS) entry which is preliminary data.</text>
</comment>
<dbReference type="Pfam" id="PF09724">
    <property type="entry name" value="Dcc1"/>
    <property type="match status" value="1"/>
</dbReference>
<evidence type="ECO:0000313" key="4">
    <source>
        <dbReference type="EMBL" id="KAF5837167.1"/>
    </source>
</evidence>
<evidence type="ECO:0000256" key="3">
    <source>
        <dbReference type="SAM" id="MobiDB-lite"/>
    </source>
</evidence>
<feature type="region of interest" description="Disordered" evidence="3">
    <location>
        <begin position="153"/>
        <end position="201"/>
    </location>
</feature>
<organism evidence="4 5">
    <name type="scientific">Dunaliella salina</name>
    <name type="common">Green alga</name>
    <name type="synonym">Protococcus salinus</name>
    <dbReference type="NCBI Taxonomy" id="3046"/>
    <lineage>
        <taxon>Eukaryota</taxon>
        <taxon>Viridiplantae</taxon>
        <taxon>Chlorophyta</taxon>
        <taxon>core chlorophytes</taxon>
        <taxon>Chlorophyceae</taxon>
        <taxon>CS clade</taxon>
        <taxon>Chlamydomonadales</taxon>
        <taxon>Dunaliellaceae</taxon>
        <taxon>Dunaliella</taxon>
    </lineage>
</organism>
<dbReference type="EMBL" id="MU069626">
    <property type="protein sequence ID" value="KAF5837167.1"/>
    <property type="molecule type" value="Genomic_DNA"/>
</dbReference>
<feature type="region of interest" description="Disordered" evidence="3">
    <location>
        <begin position="84"/>
        <end position="107"/>
    </location>
</feature>
<dbReference type="PANTHER" id="PTHR13395">
    <property type="entry name" value="SISTER CHROMATID COHESION PROTEIN DCC1-RELATED"/>
    <property type="match status" value="1"/>
</dbReference>
<evidence type="ECO:0000256" key="1">
    <source>
        <dbReference type="ARBA" id="ARBA00007017"/>
    </source>
</evidence>
<feature type="compositionally biased region" description="Acidic residues" evidence="3">
    <location>
        <begin position="154"/>
        <end position="165"/>
    </location>
</feature>
<sequence>MSNPLGLKPSEARPLVNGTCIRTDLKLLEVEQDLLEEIMSTGVVIKGPQSNDEAVMCTGTKTYALKYVETTNSQLLVQPLEDLPENDQNSQCSPGGPSPVSTPPGLQTQLSRLHQSSAAPVVVTATTSGHIEVLECGPRLELLHQLLSQRPYGLEDEGTGAEDDERSSRKRQAIRDEGGGVQGSAQSIGNPAAQSSGSGSSRRGLYTFQDLVQLVQASPQEIQEELKAMGAVEIDGFWRRVDPGYLGELLEIIISSAQQHGYPLTAIPCSPVADTLSPEGYEPRLVRHCLSVYGHPVTPAADGQALDGMGTWSLNATKVCIYFMDKVLAQQNGSGAMGDGRKRPLTVAPAGSNARPLSEFMQQWRKAVPPSIQPDLDMLRGEVLVEGKGSSAVVRPLSIRQLPINVKQRFEQLFAFKPQWEATELEPYLHGLQAPGQTPAMLLLKFTRASQAKADAPTFYTAR</sequence>
<dbReference type="PANTHER" id="PTHR13395:SF6">
    <property type="entry name" value="SISTER CHROMATID COHESION PROTEIN DCC1"/>
    <property type="match status" value="1"/>
</dbReference>
<keyword evidence="5" id="KW-1185">Reference proteome</keyword>
<keyword evidence="2" id="KW-0235">DNA replication</keyword>
<dbReference type="Proteomes" id="UP000815325">
    <property type="component" value="Unassembled WGS sequence"/>
</dbReference>
<accession>A0ABQ7GRH2</accession>